<keyword evidence="1" id="KW-1133">Transmembrane helix</keyword>
<evidence type="ECO:0000256" key="1">
    <source>
        <dbReference type="SAM" id="Phobius"/>
    </source>
</evidence>
<organism evidence="2 3">
    <name type="scientific">Marinobacter psychrophilus</name>
    <dbReference type="NCBI Taxonomy" id="330734"/>
    <lineage>
        <taxon>Bacteria</taxon>
        <taxon>Pseudomonadati</taxon>
        <taxon>Pseudomonadota</taxon>
        <taxon>Gammaproteobacteria</taxon>
        <taxon>Pseudomonadales</taxon>
        <taxon>Marinobacteraceae</taxon>
        <taxon>Marinobacter</taxon>
    </lineage>
</organism>
<sequence length="128" mass="13846">MTNNGSNINTQRGASGLVMLVMVLFFGSLLTLLLKLGPAYADDYTIQEALEGLDGTKGLSAMGPAEVRSLINKRLSVNNVRTLSAESITVDKDGDRVLIAVDYEVRSPVISNIDAVMHFKHVYDMSGQ</sequence>
<dbReference type="RefSeq" id="WP_048386595.1">
    <property type="nucleotide sequence ID" value="NZ_CP011494.1"/>
</dbReference>
<dbReference type="Pfam" id="PF16137">
    <property type="entry name" value="DUF4845"/>
    <property type="match status" value="1"/>
</dbReference>
<protein>
    <recommendedName>
        <fullName evidence="4">DUF4845 domain-containing protein</fullName>
    </recommendedName>
</protein>
<dbReference type="PATRIC" id="fig|330734.3.peg.2624"/>
<dbReference type="EMBL" id="CP011494">
    <property type="protein sequence ID" value="AKO53133.1"/>
    <property type="molecule type" value="Genomic_DNA"/>
</dbReference>
<proteinExistence type="predicted"/>
<name>A0A0H4I5Y7_9GAMM</name>
<dbReference type="STRING" id="330734.ABA45_12520"/>
<dbReference type="KEGG" id="mpq:ABA45_12520"/>
<dbReference type="Proteomes" id="UP000036406">
    <property type="component" value="Chromosome"/>
</dbReference>
<dbReference type="AlphaFoldDB" id="A0A0H4I5Y7"/>
<reference evidence="2 3" key="1">
    <citation type="submission" date="2015-05" db="EMBL/GenBank/DDBJ databases">
        <title>Complete genome of Marinobacter psychrophilus strain 20041T isolated from sea-ice of the Canadian Basin.</title>
        <authorList>
            <person name="Song L."/>
            <person name="Ren L."/>
            <person name="Yu Y."/>
            <person name="Wang X."/>
        </authorList>
    </citation>
    <scope>NUCLEOTIDE SEQUENCE [LARGE SCALE GENOMIC DNA]</scope>
    <source>
        <strain evidence="2 3">20041</strain>
    </source>
</reference>
<keyword evidence="1" id="KW-0812">Transmembrane</keyword>
<evidence type="ECO:0000313" key="2">
    <source>
        <dbReference type="EMBL" id="AKO53133.1"/>
    </source>
</evidence>
<keyword evidence="1" id="KW-0472">Membrane</keyword>
<evidence type="ECO:0008006" key="4">
    <source>
        <dbReference type="Google" id="ProtNLM"/>
    </source>
</evidence>
<feature type="transmembrane region" description="Helical" evidence="1">
    <location>
        <begin position="14"/>
        <end position="34"/>
    </location>
</feature>
<evidence type="ECO:0000313" key="3">
    <source>
        <dbReference type="Proteomes" id="UP000036406"/>
    </source>
</evidence>
<dbReference type="InterPro" id="IPR032314">
    <property type="entry name" value="DUF4845"/>
</dbReference>
<gene>
    <name evidence="2" type="ORF">ABA45_12520</name>
</gene>
<keyword evidence="3" id="KW-1185">Reference proteome</keyword>
<accession>A0A0H4I5Y7</accession>